<dbReference type="EMBL" id="CP059895">
    <property type="protein sequence ID" value="QNJ96559.1"/>
    <property type="molecule type" value="Genomic_DNA"/>
</dbReference>
<keyword evidence="1" id="KW-0472">Membrane</keyword>
<evidence type="ECO:0000313" key="2">
    <source>
        <dbReference type="EMBL" id="QNJ96559.1"/>
    </source>
</evidence>
<geneLocation type="plasmid" evidence="2 3">
    <name>unnamed1</name>
</geneLocation>
<dbReference type="Pfam" id="PF10935">
    <property type="entry name" value="DUF2637"/>
    <property type="match status" value="1"/>
</dbReference>
<evidence type="ECO:0000256" key="1">
    <source>
        <dbReference type="SAM" id="Phobius"/>
    </source>
</evidence>
<dbReference type="KEGG" id="mflu:HZU40_34100"/>
<feature type="transmembrane region" description="Helical" evidence="1">
    <location>
        <begin position="27"/>
        <end position="48"/>
    </location>
</feature>
<dbReference type="InterPro" id="IPR021235">
    <property type="entry name" value="DUF2637"/>
</dbReference>
<feature type="transmembrane region" description="Helical" evidence="1">
    <location>
        <begin position="87"/>
        <end position="106"/>
    </location>
</feature>
<keyword evidence="1" id="KW-0812">Transmembrane</keyword>
<organism evidence="2 3">
    <name type="scientific">Mycolicibacterium fluoranthenivorans</name>
    <dbReference type="NCBI Taxonomy" id="258505"/>
    <lineage>
        <taxon>Bacteria</taxon>
        <taxon>Bacillati</taxon>
        <taxon>Actinomycetota</taxon>
        <taxon>Actinomycetes</taxon>
        <taxon>Mycobacteriales</taxon>
        <taxon>Mycobacteriaceae</taxon>
        <taxon>Mycolicibacterium</taxon>
    </lineage>
</organism>
<dbReference type="RefSeq" id="WP_187099649.1">
    <property type="nucleotide sequence ID" value="NZ_CP059895.1"/>
</dbReference>
<proteinExistence type="predicted"/>
<accession>A0A7G8PQE3</accession>
<name>A0A7G8PQE3_9MYCO</name>
<evidence type="ECO:0000313" key="3">
    <source>
        <dbReference type="Proteomes" id="UP000515498"/>
    </source>
</evidence>
<feature type="transmembrane region" description="Helical" evidence="1">
    <location>
        <begin position="54"/>
        <end position="80"/>
    </location>
</feature>
<sequence length="265" mass="28416">MSGNPRLEGNSAMAEADAAAKRAERFFSGWLVVATAISIVANVAHAWLTAPADIRIGAAIASLVPPVVLLVQTHALFMLIKARRFGWAFVISLLVTVLIGAGAFLLSFESIRVLVITLGTSPDHAGLFPAIIDLSIVGCTVALYALTRPRPAGKSEPDVEPEVGGGTVADVQLSSTDLRSLSLTERVMMWDRAASVVKERNPDVRAIAERSTGEIAEVLRLTHEEGKNQREIVEVVGLNDRIVRSIKRAGLEVLRRTDPGALQLD</sequence>
<dbReference type="Proteomes" id="UP000515498">
    <property type="component" value="Plasmid unnamed1"/>
</dbReference>
<keyword evidence="1" id="KW-1133">Transmembrane helix</keyword>
<feature type="transmembrane region" description="Helical" evidence="1">
    <location>
        <begin position="126"/>
        <end position="146"/>
    </location>
</feature>
<reference evidence="2 3" key="1">
    <citation type="submission" date="2020-07" db="EMBL/GenBank/DDBJ databases">
        <title>Draft genome sequence of four isobutane-metabolizing strains capable of cometabolically degrading diverse ether contaminants.</title>
        <authorList>
            <person name="Chen W."/>
            <person name="Faulkner N."/>
            <person name="Smith C."/>
            <person name="Hyman M."/>
        </authorList>
    </citation>
    <scope>NUCLEOTIDE SEQUENCE [LARGE SCALE GENOMIC DNA]</scope>
    <source>
        <strain evidence="2 3">2A</strain>
        <plasmid evidence="2 3">unnamed1</plasmid>
    </source>
</reference>
<gene>
    <name evidence="2" type="ORF">HZU40_34100</name>
</gene>
<dbReference type="AlphaFoldDB" id="A0A7G8PQE3"/>
<keyword evidence="2" id="KW-0614">Plasmid</keyword>
<protein>
    <submittedName>
        <fullName evidence="2">DUF2637 domain-containing protein</fullName>
    </submittedName>
</protein>